<keyword evidence="2" id="KW-0560">Oxidoreductase</keyword>
<dbReference type="SMART" id="SM00822">
    <property type="entry name" value="PKS_KR"/>
    <property type="match status" value="1"/>
</dbReference>
<proteinExistence type="inferred from homology"/>
<sequence length="259" mass="29222">MNLSNKKVLITGGSSGIGLAFAKALSKEVKKVIICGRSEEKLNNVKAENPQLDIIRCDVSDRNDVERLHQTMTDQHPDLNMLINNAGVFQFYSFEKRNHTFEALEKEIEIDFVAPMRLIDKFLPDFMSKEEAAIVNVTSGLAFVPFSMAPVYCATKAGLHSYTESLREQLKNTNVSIYEMCPPLVDTPMTEKMPEAKGFKKENAEELASIFVKGLRNNKLEMRPKASSQLFTLRRFMSGKSVSMINKGNADMEYLYNES</sequence>
<evidence type="ECO:0000256" key="2">
    <source>
        <dbReference type="ARBA" id="ARBA00023002"/>
    </source>
</evidence>
<gene>
    <name evidence="5" type="ORF">QQ008_22305</name>
</gene>
<dbReference type="Proteomes" id="UP001172082">
    <property type="component" value="Unassembled WGS sequence"/>
</dbReference>
<organism evidence="5 6">
    <name type="scientific">Splendidivirga corallicola</name>
    <dbReference type="NCBI Taxonomy" id="3051826"/>
    <lineage>
        <taxon>Bacteria</taxon>
        <taxon>Pseudomonadati</taxon>
        <taxon>Bacteroidota</taxon>
        <taxon>Cytophagia</taxon>
        <taxon>Cytophagales</taxon>
        <taxon>Splendidivirgaceae</taxon>
        <taxon>Splendidivirga</taxon>
    </lineage>
</organism>
<dbReference type="EMBL" id="JAUJEA010000010">
    <property type="protein sequence ID" value="MDN5204142.1"/>
    <property type="molecule type" value="Genomic_DNA"/>
</dbReference>
<dbReference type="InterPro" id="IPR036291">
    <property type="entry name" value="NAD(P)-bd_dom_sf"/>
</dbReference>
<feature type="domain" description="Ketoreductase" evidence="4">
    <location>
        <begin position="6"/>
        <end position="186"/>
    </location>
</feature>
<dbReference type="SUPFAM" id="SSF51735">
    <property type="entry name" value="NAD(P)-binding Rossmann-fold domains"/>
    <property type="match status" value="1"/>
</dbReference>
<comment type="similarity">
    <text evidence="1 3">Belongs to the short-chain dehydrogenases/reductases (SDR) family.</text>
</comment>
<dbReference type="InterPro" id="IPR057326">
    <property type="entry name" value="KR_dom"/>
</dbReference>
<evidence type="ECO:0000313" key="6">
    <source>
        <dbReference type="Proteomes" id="UP001172082"/>
    </source>
</evidence>
<protein>
    <submittedName>
        <fullName evidence="5">SDR family NAD(P)-dependent oxidoreductase</fullName>
    </submittedName>
</protein>
<keyword evidence="6" id="KW-1185">Reference proteome</keyword>
<dbReference type="RefSeq" id="WP_346754166.1">
    <property type="nucleotide sequence ID" value="NZ_JAUJEA010000010.1"/>
</dbReference>
<evidence type="ECO:0000259" key="4">
    <source>
        <dbReference type="SMART" id="SM00822"/>
    </source>
</evidence>
<dbReference type="PANTHER" id="PTHR44196:SF1">
    <property type="entry name" value="DEHYDROGENASE_REDUCTASE SDR FAMILY MEMBER 7B"/>
    <property type="match status" value="1"/>
</dbReference>
<reference evidence="5" key="1">
    <citation type="submission" date="2023-06" db="EMBL/GenBank/DDBJ databases">
        <title>Genomic of Parafulvivirga corallium.</title>
        <authorList>
            <person name="Wang G."/>
        </authorList>
    </citation>
    <scope>NUCLEOTIDE SEQUENCE</scope>
    <source>
        <strain evidence="5">BMA10</strain>
    </source>
</reference>
<comment type="caution">
    <text evidence="5">The sequence shown here is derived from an EMBL/GenBank/DDBJ whole genome shotgun (WGS) entry which is preliminary data.</text>
</comment>
<dbReference type="Gene3D" id="3.40.50.720">
    <property type="entry name" value="NAD(P)-binding Rossmann-like Domain"/>
    <property type="match status" value="1"/>
</dbReference>
<dbReference type="InterPro" id="IPR020904">
    <property type="entry name" value="Sc_DH/Rdtase_CS"/>
</dbReference>
<dbReference type="PANTHER" id="PTHR44196">
    <property type="entry name" value="DEHYDROGENASE/REDUCTASE SDR FAMILY MEMBER 7B"/>
    <property type="match status" value="1"/>
</dbReference>
<dbReference type="PROSITE" id="PS00061">
    <property type="entry name" value="ADH_SHORT"/>
    <property type="match status" value="1"/>
</dbReference>
<evidence type="ECO:0000313" key="5">
    <source>
        <dbReference type="EMBL" id="MDN5204142.1"/>
    </source>
</evidence>
<dbReference type="PRINTS" id="PR00081">
    <property type="entry name" value="GDHRDH"/>
</dbReference>
<evidence type="ECO:0000256" key="1">
    <source>
        <dbReference type="ARBA" id="ARBA00006484"/>
    </source>
</evidence>
<name>A0ABT8KTP9_9BACT</name>
<evidence type="ECO:0000256" key="3">
    <source>
        <dbReference type="RuleBase" id="RU000363"/>
    </source>
</evidence>
<dbReference type="InterPro" id="IPR002347">
    <property type="entry name" value="SDR_fam"/>
</dbReference>
<dbReference type="Pfam" id="PF00106">
    <property type="entry name" value="adh_short"/>
    <property type="match status" value="1"/>
</dbReference>
<accession>A0ABT8KTP9</accession>
<dbReference type="PRINTS" id="PR00080">
    <property type="entry name" value="SDRFAMILY"/>
</dbReference>